<sequence length="488" mass="53934">MTKDISNQYVEEVSNASKESIVSVEDLAKLTDGRGADYITGLPASLRHYSVDQLNALETGFRRKVDRRLLPTIIVMFLLNILDRNNIAAARLQGLEEDLDLHGNQYYTALMILYVGYILMQVPSNMLLPHVKPSLMIPGCMIAWGLVSALTAATQNFAGLLVCRFFVGFTEAPFSAALFFYFQGAGVLHGLDGVKGMLAWRWLFIIEGTATILMAIAAMFILPNWPHNTSWLSAEEKEMARYRLAYETAGRADDEDDSPLEGLKQAVSDPKVWLLVLMQHALLVGMSYVYFFPSIVKTLGYGNIHTLLLTAPPYVFAFITAIVVSWHSGKTNERCFHIVIPILISGLGQIIFVSTLQTGARYFAMFLMTGGAYCAFNVVMSWVSSAIPRPRTKRAVALAMVAALSNASHTYTSYIFPKEDAPRYMNSAIILAVFCVVCACCALGLRFWLASLNKKAALEEAGDAESGAIYDGHVSKATGMRRGFRYQL</sequence>
<name>A0ACC2Z9M0_9PEZI</name>
<protein>
    <submittedName>
        <fullName evidence="1">Uncharacterized protein</fullName>
    </submittedName>
</protein>
<evidence type="ECO:0000313" key="2">
    <source>
        <dbReference type="Proteomes" id="UP001172680"/>
    </source>
</evidence>
<organism evidence="1 2">
    <name type="scientific">Coniosporium tulheliwenetii</name>
    <dbReference type="NCBI Taxonomy" id="3383036"/>
    <lineage>
        <taxon>Eukaryota</taxon>
        <taxon>Fungi</taxon>
        <taxon>Dikarya</taxon>
        <taxon>Ascomycota</taxon>
        <taxon>Pezizomycotina</taxon>
        <taxon>Dothideomycetes</taxon>
        <taxon>Dothideomycetes incertae sedis</taxon>
        <taxon>Coniosporium</taxon>
    </lineage>
</organism>
<proteinExistence type="predicted"/>
<comment type="caution">
    <text evidence="1">The sequence shown here is derived from an EMBL/GenBank/DDBJ whole genome shotgun (WGS) entry which is preliminary data.</text>
</comment>
<keyword evidence="2" id="KW-1185">Reference proteome</keyword>
<dbReference type="Proteomes" id="UP001172680">
    <property type="component" value="Unassembled WGS sequence"/>
</dbReference>
<reference evidence="1" key="1">
    <citation type="submission" date="2022-10" db="EMBL/GenBank/DDBJ databases">
        <title>Culturing micro-colonial fungi from biological soil crusts in the Mojave desert and describing Neophaeococcomyces mojavensis, and introducing the new genera and species Taxawa tesnikishii.</title>
        <authorList>
            <person name="Kurbessoian T."/>
            <person name="Stajich J.E."/>
        </authorList>
    </citation>
    <scope>NUCLEOTIDE SEQUENCE</scope>
    <source>
        <strain evidence="1">JES_115</strain>
    </source>
</reference>
<evidence type="ECO:0000313" key="1">
    <source>
        <dbReference type="EMBL" id="KAJ9643998.1"/>
    </source>
</evidence>
<gene>
    <name evidence="1" type="ORF">H2199_003864</name>
</gene>
<dbReference type="EMBL" id="JAPDRP010000010">
    <property type="protein sequence ID" value="KAJ9643998.1"/>
    <property type="molecule type" value="Genomic_DNA"/>
</dbReference>
<accession>A0ACC2Z9M0</accession>